<gene>
    <name evidence="1" type="ORF">CK203_085078</name>
</gene>
<reference evidence="1 2" key="1">
    <citation type="journal article" date="2018" name="PLoS Genet.">
        <title>Population sequencing reveals clonal diversity and ancestral inbreeding in the grapevine cultivar Chardonnay.</title>
        <authorList>
            <person name="Roach M.J."/>
            <person name="Johnson D.L."/>
            <person name="Bohlmann J."/>
            <person name="van Vuuren H.J."/>
            <person name="Jones S.J."/>
            <person name="Pretorius I.S."/>
            <person name="Schmidt S.A."/>
            <person name="Borneman A.R."/>
        </authorList>
    </citation>
    <scope>NUCLEOTIDE SEQUENCE [LARGE SCALE GENOMIC DNA]</scope>
    <source>
        <strain evidence="2">cv. Chardonnay</strain>
        <tissue evidence="1">Leaf</tissue>
    </source>
</reference>
<dbReference type="PANTHER" id="PTHR34427:SF5">
    <property type="entry name" value="DUF4283 DOMAIN-CONTAINING PROTEIN"/>
    <property type="match status" value="1"/>
</dbReference>
<accession>A0A438DVH7</accession>
<proteinExistence type="predicted"/>
<dbReference type="PANTHER" id="PTHR34427">
    <property type="entry name" value="DUF4283 DOMAIN PROTEIN"/>
    <property type="match status" value="1"/>
</dbReference>
<organism evidence="1 2">
    <name type="scientific">Vitis vinifera</name>
    <name type="common">Grape</name>
    <dbReference type="NCBI Taxonomy" id="29760"/>
    <lineage>
        <taxon>Eukaryota</taxon>
        <taxon>Viridiplantae</taxon>
        <taxon>Streptophyta</taxon>
        <taxon>Embryophyta</taxon>
        <taxon>Tracheophyta</taxon>
        <taxon>Spermatophyta</taxon>
        <taxon>Magnoliopsida</taxon>
        <taxon>eudicotyledons</taxon>
        <taxon>Gunneridae</taxon>
        <taxon>Pentapetalae</taxon>
        <taxon>rosids</taxon>
        <taxon>Vitales</taxon>
        <taxon>Vitaceae</taxon>
        <taxon>Viteae</taxon>
        <taxon>Vitis</taxon>
    </lineage>
</organism>
<protein>
    <submittedName>
        <fullName evidence="1">Uncharacterized protein</fullName>
    </submittedName>
</protein>
<evidence type="ECO:0000313" key="1">
    <source>
        <dbReference type="EMBL" id="RVW39278.1"/>
    </source>
</evidence>
<sequence length="172" mass="19047">MPLSRKVRRDSFLGSAGTGECGVTHRGTEPVREGWERWEMGEGMERKREALLPEEAKRVLAAGVRAVGGIQMGLEMWSPSYGCCIEDKERNDAWVRILGLPISLWVPSVLRRVGEECGGFLGVNPLTEKKEDLEWARIQVKRTGGALPCSMEIGGGRGDIHRLSCGGRSRRQ</sequence>
<dbReference type="Proteomes" id="UP000288805">
    <property type="component" value="Unassembled WGS sequence"/>
</dbReference>
<comment type="caution">
    <text evidence="1">The sequence shown here is derived from an EMBL/GenBank/DDBJ whole genome shotgun (WGS) entry which is preliminary data.</text>
</comment>
<name>A0A438DVH7_VITVI</name>
<dbReference type="EMBL" id="QGNW01001490">
    <property type="protein sequence ID" value="RVW39278.1"/>
    <property type="molecule type" value="Genomic_DNA"/>
</dbReference>
<evidence type="ECO:0000313" key="2">
    <source>
        <dbReference type="Proteomes" id="UP000288805"/>
    </source>
</evidence>
<dbReference type="AlphaFoldDB" id="A0A438DVH7"/>